<accession>A0ABN7RZP2</accession>
<evidence type="ECO:0000313" key="1">
    <source>
        <dbReference type="EMBL" id="CAG5089844.1"/>
    </source>
</evidence>
<name>A0ABN7RZP2_OIKDI</name>
<gene>
    <name evidence="1" type="ORF">OKIOD_LOCUS3930</name>
</gene>
<keyword evidence="2" id="KW-1185">Reference proteome</keyword>
<reference evidence="1 2" key="1">
    <citation type="submission" date="2021-04" db="EMBL/GenBank/DDBJ databases">
        <authorList>
            <person name="Bliznina A."/>
        </authorList>
    </citation>
    <scope>NUCLEOTIDE SEQUENCE [LARGE SCALE GENOMIC DNA]</scope>
</reference>
<evidence type="ECO:0000313" key="2">
    <source>
        <dbReference type="Proteomes" id="UP001158576"/>
    </source>
</evidence>
<dbReference type="Proteomes" id="UP001158576">
    <property type="component" value="Chromosome PAR"/>
</dbReference>
<proteinExistence type="predicted"/>
<sequence>MADLTDEERAAYEDQYTRGLRKMRDFRIYTQDFVDEIEFMSAVWPEKIVFHEHKIPEHCKRLDDMKAMFDQRMWEGADKREDDIGKKVRDIRKQMQELENTLKIHFRPAFDRYYLTLINTSF</sequence>
<organism evidence="1 2">
    <name type="scientific">Oikopleura dioica</name>
    <name type="common">Tunicate</name>
    <dbReference type="NCBI Taxonomy" id="34765"/>
    <lineage>
        <taxon>Eukaryota</taxon>
        <taxon>Metazoa</taxon>
        <taxon>Chordata</taxon>
        <taxon>Tunicata</taxon>
        <taxon>Appendicularia</taxon>
        <taxon>Copelata</taxon>
        <taxon>Oikopleuridae</taxon>
        <taxon>Oikopleura</taxon>
    </lineage>
</organism>
<dbReference type="EMBL" id="OU015568">
    <property type="protein sequence ID" value="CAG5089844.1"/>
    <property type="molecule type" value="Genomic_DNA"/>
</dbReference>
<protein>
    <submittedName>
        <fullName evidence="1">Oidioi.mRNA.OKI2018_I69.PAR.g12372.t1.cds</fullName>
    </submittedName>
</protein>